<feature type="compositionally biased region" description="Basic and acidic residues" evidence="1">
    <location>
        <begin position="1"/>
        <end position="20"/>
    </location>
</feature>
<reference evidence="3" key="1">
    <citation type="journal article" date="2008" name="J. Bacteriol.">
        <title>Genome sequence of the streptomycin-producing microorganism Streptomyces griseus IFO 13350.</title>
        <authorList>
            <person name="Ohnishi Y."/>
            <person name="Ishikawa J."/>
            <person name="Hara H."/>
            <person name="Suzuki H."/>
            <person name="Ikenoya M."/>
            <person name="Ikeda H."/>
            <person name="Yamashita A."/>
            <person name="Hattori M."/>
            <person name="Horinouchi S."/>
        </authorList>
    </citation>
    <scope>NUCLEOTIDE SEQUENCE [LARGE SCALE GENOMIC DNA]</scope>
    <source>
        <strain evidence="3">JCM 4626 / NBRC 13350</strain>
    </source>
</reference>
<dbReference type="AlphaFoldDB" id="B1VQA5"/>
<accession>B1VQA5</accession>
<feature type="region of interest" description="Disordered" evidence="1">
    <location>
        <begin position="1"/>
        <end position="34"/>
    </location>
</feature>
<sequence length="53" mass="5849">MCDHAEHRGTRLLKPRDHEGASVPADAPFAADAGARPAQLTLRRHPTSAWHHM</sequence>
<gene>
    <name evidence="2" type="ordered locus">SGR_377</name>
</gene>
<dbReference type="KEGG" id="sgr:SGR_377"/>
<proteinExistence type="predicted"/>
<evidence type="ECO:0000313" key="3">
    <source>
        <dbReference type="Proteomes" id="UP000001685"/>
    </source>
</evidence>
<name>B1VQA5_STRGG</name>
<organism evidence="2 3">
    <name type="scientific">Streptomyces griseus subsp. griseus (strain JCM 4626 / CBS 651.72 / NBRC 13350 / KCC S-0626 / ISP 5235)</name>
    <dbReference type="NCBI Taxonomy" id="455632"/>
    <lineage>
        <taxon>Bacteria</taxon>
        <taxon>Bacillati</taxon>
        <taxon>Actinomycetota</taxon>
        <taxon>Actinomycetes</taxon>
        <taxon>Kitasatosporales</taxon>
        <taxon>Streptomycetaceae</taxon>
        <taxon>Streptomyces</taxon>
    </lineage>
</organism>
<feature type="compositionally biased region" description="Low complexity" evidence="1">
    <location>
        <begin position="21"/>
        <end position="34"/>
    </location>
</feature>
<dbReference type="EMBL" id="AP009493">
    <property type="protein sequence ID" value="BAG17206.1"/>
    <property type="molecule type" value="Genomic_DNA"/>
</dbReference>
<evidence type="ECO:0000256" key="1">
    <source>
        <dbReference type="SAM" id="MobiDB-lite"/>
    </source>
</evidence>
<dbReference type="HOGENOM" id="CLU_3066670_0_0_11"/>
<dbReference type="Proteomes" id="UP000001685">
    <property type="component" value="Chromosome"/>
</dbReference>
<evidence type="ECO:0000313" key="2">
    <source>
        <dbReference type="EMBL" id="BAG17206.1"/>
    </source>
</evidence>
<protein>
    <submittedName>
        <fullName evidence="2">Uncharacterized protein</fullName>
    </submittedName>
</protein>